<evidence type="ECO:0000313" key="1">
    <source>
        <dbReference type="EMBL" id="SVD68093.1"/>
    </source>
</evidence>
<dbReference type="AlphaFoldDB" id="A0A382XAT4"/>
<reference evidence="1" key="1">
    <citation type="submission" date="2018-05" db="EMBL/GenBank/DDBJ databases">
        <authorList>
            <person name="Lanie J.A."/>
            <person name="Ng W.-L."/>
            <person name="Kazmierczak K.M."/>
            <person name="Andrzejewski T.M."/>
            <person name="Davidsen T.M."/>
            <person name="Wayne K.J."/>
            <person name="Tettelin H."/>
            <person name="Glass J.I."/>
            <person name="Rusch D."/>
            <person name="Podicherti R."/>
            <person name="Tsui H.-C.T."/>
            <person name="Winkler M.E."/>
        </authorList>
    </citation>
    <scope>NUCLEOTIDE SEQUENCE</scope>
</reference>
<feature type="non-terminal residue" evidence="1">
    <location>
        <position position="33"/>
    </location>
</feature>
<name>A0A382XAT4_9ZZZZ</name>
<feature type="non-terminal residue" evidence="1">
    <location>
        <position position="1"/>
    </location>
</feature>
<organism evidence="1">
    <name type="scientific">marine metagenome</name>
    <dbReference type="NCBI Taxonomy" id="408172"/>
    <lineage>
        <taxon>unclassified sequences</taxon>
        <taxon>metagenomes</taxon>
        <taxon>ecological metagenomes</taxon>
    </lineage>
</organism>
<accession>A0A382XAT4</accession>
<sequence>VAKVVIYRGDIDLSLKTDNQTTYCYQIGVGRLF</sequence>
<gene>
    <name evidence="1" type="ORF">METZ01_LOCUS420947</name>
</gene>
<dbReference type="EMBL" id="UINC01166249">
    <property type="protein sequence ID" value="SVD68093.1"/>
    <property type="molecule type" value="Genomic_DNA"/>
</dbReference>
<protein>
    <submittedName>
        <fullName evidence="1">Uncharacterized protein</fullName>
    </submittedName>
</protein>
<proteinExistence type="predicted"/>